<dbReference type="Pfam" id="PF01406">
    <property type="entry name" value="tRNA-synt_1e"/>
    <property type="match status" value="1"/>
</dbReference>
<dbReference type="InterPro" id="IPR015803">
    <property type="entry name" value="Cys-tRNA-ligase"/>
</dbReference>
<proteinExistence type="inferred from homology"/>
<dbReference type="STRING" id="1617426.TR69_WS6001000654"/>
<comment type="cofactor">
    <cofactor evidence="9">
        <name>Zn(2+)</name>
        <dbReference type="ChEBI" id="CHEBI:29105"/>
    </cofactor>
    <text evidence="9">Binds 1 zinc ion per subunit.</text>
</comment>
<dbReference type="GO" id="GO:0008270">
    <property type="term" value="F:zinc ion binding"/>
    <property type="evidence" value="ECO:0007669"/>
    <property type="project" value="UniProtKB-UniRule"/>
</dbReference>
<comment type="catalytic activity">
    <reaction evidence="9">
        <text>tRNA(Cys) + L-cysteine + ATP = L-cysteinyl-tRNA(Cys) + AMP + diphosphate</text>
        <dbReference type="Rhea" id="RHEA:17773"/>
        <dbReference type="Rhea" id="RHEA-COMP:9661"/>
        <dbReference type="Rhea" id="RHEA-COMP:9679"/>
        <dbReference type="ChEBI" id="CHEBI:30616"/>
        <dbReference type="ChEBI" id="CHEBI:33019"/>
        <dbReference type="ChEBI" id="CHEBI:35235"/>
        <dbReference type="ChEBI" id="CHEBI:78442"/>
        <dbReference type="ChEBI" id="CHEBI:78517"/>
        <dbReference type="ChEBI" id="CHEBI:456215"/>
        <dbReference type="EC" id="6.1.1.16"/>
    </reaction>
</comment>
<feature type="short sequence motif" description="'KMSKS' region" evidence="9">
    <location>
        <begin position="292"/>
        <end position="296"/>
    </location>
</feature>
<evidence type="ECO:0000259" key="10">
    <source>
        <dbReference type="Pfam" id="PF01406"/>
    </source>
</evidence>
<gene>
    <name evidence="9 11" type="primary">cysS</name>
    <name evidence="11" type="ORF">TR69_WS6001000654</name>
</gene>
<evidence type="ECO:0000313" key="11">
    <source>
        <dbReference type="EMBL" id="KXK26647.1"/>
    </source>
</evidence>
<comment type="similarity">
    <text evidence="9">Belongs to the class-I aminoacyl-tRNA synthetase family.</text>
</comment>
<comment type="subcellular location">
    <subcellularLocation>
        <location evidence="9">Cytoplasm</location>
    </subcellularLocation>
</comment>
<sequence>MLHLYNTATKRKESFTTQTPGKVGMYNCGPTVYSRLTIGNHRTYVFADILRRTLEYLGYEVRQVMNITDVGHLTMTDEDKKKQGDIEITDTDDGLDRMEKAAAKENKTVWEVAEYYTERFIEDIEALGIKMPHVLPRATGHIREQIDMISTLIDKGYAYVTESAVYFDTSKFKGYGELAGQELDEKMVAVRTDVEKDETKRNPFDFRLWQLNQPDHSMQWDSPWGRGYPGWHIECSAMSLAYLEQPIDIHTGGTDHIPVHHTNEIAQAEAATGEQFVRFWMHGAFLRVDGKRMGKSLGNAYTLDDLAEKGIDPLSLRYFFLAAHYRQILNFTWEALLAADARRKTIRDAVVTWLAHAKRAEKAPESFKTDFTSALEDDLNMPKALAVVSDLLDADLDPAAKLAAMEDFDTVLGIVGWESLRKFTPEEIETIEEKLRNRELARNNKQYEEADAIRAELLNTFGVIAEDGAAGHAWRYAGESGQ</sequence>
<evidence type="ECO:0000256" key="7">
    <source>
        <dbReference type="ARBA" id="ARBA00022917"/>
    </source>
</evidence>
<keyword evidence="3 9" id="KW-0479">Metal-binding</keyword>
<evidence type="ECO:0000256" key="5">
    <source>
        <dbReference type="ARBA" id="ARBA00022833"/>
    </source>
</evidence>
<keyword evidence="7 9" id="KW-0648">Protein biosynthesis</keyword>
<dbReference type="SUPFAM" id="SSF47323">
    <property type="entry name" value="Anticodon-binding domain of a subclass of class I aminoacyl-tRNA synthetases"/>
    <property type="match status" value="1"/>
</dbReference>
<dbReference type="Gene3D" id="1.20.120.640">
    <property type="entry name" value="Anticodon-binding domain of a subclass of class I aminoacyl-tRNA synthetases"/>
    <property type="match status" value="1"/>
</dbReference>
<evidence type="ECO:0000256" key="9">
    <source>
        <dbReference type="HAMAP-Rule" id="MF_00041"/>
    </source>
</evidence>
<keyword evidence="6 9" id="KW-0067">ATP-binding</keyword>
<dbReference type="PATRIC" id="fig|1617426.3.peg.651"/>
<feature type="binding site" evidence="9">
    <location>
        <position position="295"/>
    </location>
    <ligand>
        <name>ATP</name>
        <dbReference type="ChEBI" id="CHEBI:30616"/>
    </ligand>
</feature>
<dbReference type="CDD" id="cd00672">
    <property type="entry name" value="CysRS_core"/>
    <property type="match status" value="1"/>
</dbReference>
<dbReference type="HAMAP" id="MF_00041">
    <property type="entry name" value="Cys_tRNA_synth"/>
    <property type="match status" value="1"/>
</dbReference>
<feature type="binding site" evidence="9">
    <location>
        <position position="260"/>
    </location>
    <ligand>
        <name>Zn(2+)</name>
        <dbReference type="ChEBI" id="CHEBI:29105"/>
    </ligand>
</feature>
<dbReference type="GO" id="GO:0004817">
    <property type="term" value="F:cysteine-tRNA ligase activity"/>
    <property type="evidence" value="ECO:0007669"/>
    <property type="project" value="UniProtKB-UniRule"/>
</dbReference>
<name>A0A136LYH1_9BACT</name>
<dbReference type="EMBL" id="JYNZ01000003">
    <property type="protein sequence ID" value="KXK26647.1"/>
    <property type="molecule type" value="Genomic_DNA"/>
</dbReference>
<evidence type="ECO:0000256" key="3">
    <source>
        <dbReference type="ARBA" id="ARBA00022723"/>
    </source>
</evidence>
<dbReference type="AlphaFoldDB" id="A0A136LYH1"/>
<dbReference type="InterPro" id="IPR024909">
    <property type="entry name" value="Cys-tRNA/MSH_ligase"/>
</dbReference>
<accession>A0A136LYH1</accession>
<comment type="caution">
    <text evidence="11">The sequence shown here is derived from an EMBL/GenBank/DDBJ whole genome shotgun (WGS) entry which is preliminary data.</text>
</comment>
<dbReference type="PRINTS" id="PR00983">
    <property type="entry name" value="TRNASYNTHCYS"/>
</dbReference>
<evidence type="ECO:0000256" key="6">
    <source>
        <dbReference type="ARBA" id="ARBA00022840"/>
    </source>
</evidence>
<organism evidence="11 12">
    <name type="scientific">candidate division WS6 bacterium OLB20</name>
    <dbReference type="NCBI Taxonomy" id="1617426"/>
    <lineage>
        <taxon>Bacteria</taxon>
        <taxon>Candidatus Dojkabacteria</taxon>
    </lineage>
</organism>
<dbReference type="PANTHER" id="PTHR10890">
    <property type="entry name" value="CYSTEINYL-TRNA SYNTHETASE"/>
    <property type="match status" value="1"/>
</dbReference>
<dbReference type="EC" id="6.1.1.16" evidence="9"/>
<keyword evidence="8 9" id="KW-0030">Aminoacyl-tRNA synthetase</keyword>
<dbReference type="InterPro" id="IPR032678">
    <property type="entry name" value="tRNA-synt_1_cat_dom"/>
</dbReference>
<feature type="binding site" evidence="9">
    <location>
        <position position="28"/>
    </location>
    <ligand>
        <name>Zn(2+)</name>
        <dbReference type="ChEBI" id="CHEBI:29105"/>
    </ligand>
</feature>
<evidence type="ECO:0000313" key="12">
    <source>
        <dbReference type="Proteomes" id="UP000070457"/>
    </source>
</evidence>
<keyword evidence="5 9" id="KW-0862">Zinc</keyword>
<dbReference type="GO" id="GO:0006423">
    <property type="term" value="P:cysteinyl-tRNA aminoacylation"/>
    <property type="evidence" value="ECO:0007669"/>
    <property type="project" value="UniProtKB-UniRule"/>
</dbReference>
<dbReference type="InterPro" id="IPR009080">
    <property type="entry name" value="tRNAsynth_Ia_anticodon-bd"/>
</dbReference>
<dbReference type="SUPFAM" id="SSF52374">
    <property type="entry name" value="Nucleotidylyl transferase"/>
    <property type="match status" value="1"/>
</dbReference>
<comment type="subunit">
    <text evidence="1 9">Monomer.</text>
</comment>
<dbReference type="NCBIfam" id="TIGR00435">
    <property type="entry name" value="cysS"/>
    <property type="match status" value="1"/>
</dbReference>
<dbReference type="Proteomes" id="UP000070457">
    <property type="component" value="Unassembled WGS sequence"/>
</dbReference>
<dbReference type="InterPro" id="IPR014729">
    <property type="entry name" value="Rossmann-like_a/b/a_fold"/>
</dbReference>
<keyword evidence="4 9" id="KW-0547">Nucleotide-binding</keyword>
<reference evidence="11 12" key="1">
    <citation type="submission" date="2015-02" db="EMBL/GenBank/DDBJ databases">
        <title>Improved understanding of the partial-nitritation anammox process through 23 genomes representing the majority of the microbial community.</title>
        <authorList>
            <person name="Speth D.R."/>
            <person name="In T Zandt M."/>
            <person name="Guerrero Cruz S."/>
            <person name="Jetten M.S."/>
            <person name="Dutilh B.E."/>
        </authorList>
    </citation>
    <scope>NUCLEOTIDE SEQUENCE [LARGE SCALE GENOMIC DNA]</scope>
    <source>
        <strain evidence="11">OLB20</strain>
    </source>
</reference>
<feature type="domain" description="tRNA synthetases class I catalytic" evidence="10">
    <location>
        <begin position="17"/>
        <end position="339"/>
    </location>
</feature>
<keyword evidence="2 9" id="KW-0436">Ligase</keyword>
<feature type="binding site" evidence="9">
    <location>
        <position position="264"/>
    </location>
    <ligand>
        <name>Zn(2+)</name>
        <dbReference type="ChEBI" id="CHEBI:29105"/>
    </ligand>
</feature>
<evidence type="ECO:0000256" key="1">
    <source>
        <dbReference type="ARBA" id="ARBA00011245"/>
    </source>
</evidence>
<protein>
    <recommendedName>
        <fullName evidence="9">Cysteine--tRNA ligase</fullName>
        <ecNumber evidence="9">6.1.1.16</ecNumber>
    </recommendedName>
    <alternativeName>
        <fullName evidence="9">Cysteinyl-tRNA synthetase</fullName>
        <shortName evidence="9">CysRS</shortName>
    </alternativeName>
</protein>
<dbReference type="Gene3D" id="3.40.50.620">
    <property type="entry name" value="HUPs"/>
    <property type="match status" value="1"/>
</dbReference>
<dbReference type="GO" id="GO:0005524">
    <property type="term" value="F:ATP binding"/>
    <property type="evidence" value="ECO:0007669"/>
    <property type="project" value="UniProtKB-UniRule"/>
</dbReference>
<keyword evidence="9" id="KW-0963">Cytoplasm</keyword>
<dbReference type="PANTHER" id="PTHR10890:SF3">
    <property type="entry name" value="CYSTEINE--TRNA LIGASE, CYTOPLASMIC"/>
    <property type="match status" value="1"/>
</dbReference>
<feature type="binding site" evidence="9">
    <location>
        <position position="235"/>
    </location>
    <ligand>
        <name>Zn(2+)</name>
        <dbReference type="ChEBI" id="CHEBI:29105"/>
    </ligand>
</feature>
<dbReference type="GO" id="GO:0005829">
    <property type="term" value="C:cytosol"/>
    <property type="evidence" value="ECO:0007669"/>
    <property type="project" value="TreeGrafter"/>
</dbReference>
<evidence type="ECO:0000256" key="4">
    <source>
        <dbReference type="ARBA" id="ARBA00022741"/>
    </source>
</evidence>
<evidence type="ECO:0000256" key="2">
    <source>
        <dbReference type="ARBA" id="ARBA00022598"/>
    </source>
</evidence>
<comment type="caution">
    <text evidence="9">Lacks conserved residue(s) required for the propagation of feature annotation.</text>
</comment>
<evidence type="ECO:0000256" key="8">
    <source>
        <dbReference type="ARBA" id="ARBA00023146"/>
    </source>
</evidence>